<keyword evidence="3" id="KW-1185">Reference proteome</keyword>
<reference evidence="3" key="1">
    <citation type="submission" date="2016-06" db="EMBL/GenBank/DDBJ databases">
        <authorList>
            <person name="Zhan P."/>
        </authorList>
    </citation>
    <scope>NUCLEOTIDE SEQUENCE [LARGE SCALE GENOMIC DNA]</scope>
    <source>
        <strain evidence="3">T28</strain>
    </source>
</reference>
<evidence type="ECO:0000256" key="1">
    <source>
        <dbReference type="SAM" id="SignalP"/>
    </source>
</evidence>
<evidence type="ECO:0000313" key="3">
    <source>
        <dbReference type="Proteomes" id="UP000092164"/>
    </source>
</evidence>
<dbReference type="InterPro" id="IPR026341">
    <property type="entry name" value="T9SS_type_B"/>
</dbReference>
<evidence type="ECO:0008006" key="4">
    <source>
        <dbReference type="Google" id="ProtNLM"/>
    </source>
</evidence>
<feature type="chain" id="PRO_5008602222" description="Gliding motility-associated C-terminal domain-containing protein" evidence="1">
    <location>
        <begin position="24"/>
        <end position="477"/>
    </location>
</feature>
<dbReference type="KEGG" id="mart:BTR34_13395"/>
<dbReference type="AlphaFoldDB" id="A0A1B7Z1M0"/>
<dbReference type="RefSeq" id="WP_068486243.1">
    <property type="nucleotide sequence ID" value="NZ_CP018760.1"/>
</dbReference>
<keyword evidence="1" id="KW-0732">Signal</keyword>
<organism evidence="2 3">
    <name type="scientific">Maribacter hydrothermalis</name>
    <dbReference type="NCBI Taxonomy" id="1836467"/>
    <lineage>
        <taxon>Bacteria</taxon>
        <taxon>Pseudomonadati</taxon>
        <taxon>Bacteroidota</taxon>
        <taxon>Flavobacteriia</taxon>
        <taxon>Flavobacteriales</taxon>
        <taxon>Flavobacteriaceae</taxon>
        <taxon>Maribacter</taxon>
    </lineage>
</organism>
<protein>
    <recommendedName>
        <fullName evidence="4">Gliding motility-associated C-terminal domain-containing protein</fullName>
    </recommendedName>
</protein>
<accession>A0A1B7Z1M0</accession>
<dbReference type="EMBL" id="LZFP01000045">
    <property type="protein sequence ID" value="OBR36605.1"/>
    <property type="molecule type" value="Genomic_DNA"/>
</dbReference>
<evidence type="ECO:0000313" key="2">
    <source>
        <dbReference type="EMBL" id="OBR36605.1"/>
    </source>
</evidence>
<dbReference type="Gene3D" id="2.60.40.10">
    <property type="entry name" value="Immunoglobulins"/>
    <property type="match status" value="1"/>
</dbReference>
<dbReference type="OrthoDB" id="9813840at2"/>
<name>A0A1B7Z1M0_9FLAO</name>
<dbReference type="InterPro" id="IPR013783">
    <property type="entry name" value="Ig-like_fold"/>
</dbReference>
<dbReference type="Pfam" id="PF13585">
    <property type="entry name" value="CHU_C"/>
    <property type="match status" value="1"/>
</dbReference>
<proteinExistence type="predicted"/>
<gene>
    <name evidence="2" type="ORF">A9200_09285</name>
</gene>
<feature type="signal peptide" evidence="1">
    <location>
        <begin position="1"/>
        <end position="23"/>
    </location>
</feature>
<comment type="caution">
    <text evidence="2">The sequence shown here is derived from an EMBL/GenBank/DDBJ whole genome shotgun (WGS) entry which is preliminary data.</text>
</comment>
<dbReference type="STRING" id="1836467.BTR34_13395"/>
<dbReference type="NCBIfam" id="TIGR04131">
    <property type="entry name" value="Bac_Flav_CTERM"/>
    <property type="match status" value="1"/>
</dbReference>
<sequence length="477" mass="53791">MNTKRVLFLIGLWIGFNTNITYAQQCPTMTSPIDGDINVPVDNLIQWTAVDGVIGYLVSLGTTPGGGEIINRRSSGLNNFYQPTVGMPENTIIYVTISLFLPDAPIKVCPIKVFTTVNVTDPPDCTTLNSPQNQETEVRVDTNIKWNYATGATNYLISLGTAPGIYDIIQNFETGNILSYKPDDNFELNQTVYVRIIPLNENGEAMGCNEEYFTTGESTVQCNTNDFPVITIPDKVSLCTNLEFGTLHNNQIARGYRWIKLNTDGSEDIISTTRNFEYSEIGNYRLELYNIISEFGANIECAVTKNFEIVYTESPEIDDVIVSREPNGLRIEIIAAGGSEYEYSIENNDYGFQDSAIFTNLKPAERMVYVRDKFGCGVAQRLVEREITNKDFPAFFTPNGDGINDFWQLKNEIDSSELNIEFIYIFDRYGNLLAQINPKSKGWNGIFNGRELPPTDYWFKAISYSQKEIKGHFSLKR</sequence>
<dbReference type="Proteomes" id="UP000092164">
    <property type="component" value="Unassembled WGS sequence"/>
</dbReference>